<dbReference type="RefSeq" id="WP_184306755.1">
    <property type="nucleotide sequence ID" value="NZ_JACHXU010000016.1"/>
</dbReference>
<comment type="caution">
    <text evidence="3">The sequence shown here is derived from an EMBL/GenBank/DDBJ whole genome shotgun (WGS) entry which is preliminary data.</text>
</comment>
<dbReference type="Pfam" id="PF00326">
    <property type="entry name" value="Peptidase_S9"/>
    <property type="match status" value="1"/>
</dbReference>
<sequence>MTYHPPFSKTPSRGPLINSPTPTAIALLLLLLCIAFATTGAAHTPVAENSPPPAPCASDRERLCISRIFHGSDFNLETKSLRWDQTEDVLWWKRGTSEGHTEIVRLSVPEGKETVAVSADQFHLPSGERISIDDYSWSHDHRYLLVLSNSVRVWRTNTRGDYWLLDMLSKSWRKLGGDIARDQSLMFATFSPNGDAVAYVSDRNLYLENSATGQIEAIAASENPNLIHGTFDWVYEEELSLRRGFRFSPDGTQIAFWQLDETGVPVHSLIDNTSERYPSIKRFAYPKVGQTNSAARIGVFDFGSKTTTWMQIEGDPRNHYLAALQWLPDGVPGANDRLLIQQLTRRQNENRLWIMDASTGKGVVLLNEVSPGWVRHQAELHPLPARGNAVGAAPRGTNIPATTNTAPQSNLDYVWLSERTEWQHLYRLSIDPGYLTGPIGDGGTLDENGCQRGVSLTPITTGAWDVIELDAVDSESGKCFFTASPADAASRGLYTCDGLATAPVAEPPRFSPTQNGTFGYTISRSADYALETWSDFSTPPVKRLVPLGSRNVIETFVENTSVNEAIADLKPVDQRFVSLLIDDETSLDAWIMLPTPDAESETPEFPAKSIPLILHVYGEPAGQTVRDSFGGQTYLWHRYLTQLGFAVASIDNRGTASPRGRAFRQSIYGKIGVLTPADQAAGMRRLLERFPQLDPERVGVWGWSGGGSTTLNSIFRYPELYAAGIAVAPVPDQFDYDTIYQERYMGLVEDDRQRFVNGSPITHADGLDDPLLIVHGTGDDNVHYGSTERLINRLVAAGKQFRLMAYPGRSHSISEGEGTSMHLRQMMTDFLVETLKPNLESPDAD</sequence>
<dbReference type="GO" id="GO:0008236">
    <property type="term" value="F:serine-type peptidase activity"/>
    <property type="evidence" value="ECO:0007669"/>
    <property type="project" value="InterPro"/>
</dbReference>
<name>A0A7W5H7Q3_9BACT</name>
<dbReference type="PANTHER" id="PTHR11731">
    <property type="entry name" value="PROTEASE FAMILY S9B,C DIPEPTIDYL-PEPTIDASE IV-RELATED"/>
    <property type="match status" value="1"/>
</dbReference>
<gene>
    <name evidence="3" type="ORF">FHS27_004427</name>
</gene>
<dbReference type="Gene3D" id="2.140.10.30">
    <property type="entry name" value="Dipeptidylpeptidase IV, N-terminal domain"/>
    <property type="match status" value="1"/>
</dbReference>
<dbReference type="GO" id="GO:0006508">
    <property type="term" value="P:proteolysis"/>
    <property type="evidence" value="ECO:0007669"/>
    <property type="project" value="InterPro"/>
</dbReference>
<feature type="domain" description="Dipeptidylpeptidase IV N-terminal" evidence="2">
    <location>
        <begin position="138"/>
        <end position="540"/>
    </location>
</feature>
<dbReference type="InterPro" id="IPR029058">
    <property type="entry name" value="AB_hydrolase_fold"/>
</dbReference>
<dbReference type="InterPro" id="IPR050278">
    <property type="entry name" value="Serine_Prot_S9B/DPPIV"/>
</dbReference>
<organism evidence="3 4">
    <name type="scientific">Aporhodopirellula rubra</name>
    <dbReference type="NCBI Taxonomy" id="980271"/>
    <lineage>
        <taxon>Bacteria</taxon>
        <taxon>Pseudomonadati</taxon>
        <taxon>Planctomycetota</taxon>
        <taxon>Planctomycetia</taxon>
        <taxon>Pirellulales</taxon>
        <taxon>Pirellulaceae</taxon>
        <taxon>Aporhodopirellula</taxon>
    </lineage>
</organism>
<evidence type="ECO:0000259" key="2">
    <source>
        <dbReference type="Pfam" id="PF00930"/>
    </source>
</evidence>
<reference evidence="3 4" key="1">
    <citation type="submission" date="2020-08" db="EMBL/GenBank/DDBJ databases">
        <title>Genomic Encyclopedia of Type Strains, Phase III (KMG-III): the genomes of soil and plant-associated and newly described type strains.</title>
        <authorList>
            <person name="Whitman W."/>
        </authorList>
    </citation>
    <scope>NUCLEOTIDE SEQUENCE [LARGE SCALE GENOMIC DNA]</scope>
    <source>
        <strain evidence="3 4">CECT 8075</strain>
    </source>
</reference>
<protein>
    <submittedName>
        <fullName evidence="3">Dipeptidyl-peptidase-4</fullName>
        <ecNumber evidence="3">3.4.14.5</ecNumber>
    </submittedName>
</protein>
<dbReference type="EC" id="3.4.14.5" evidence="3"/>
<dbReference type="GO" id="GO:0008239">
    <property type="term" value="F:dipeptidyl-peptidase activity"/>
    <property type="evidence" value="ECO:0007669"/>
    <property type="project" value="UniProtKB-EC"/>
</dbReference>
<dbReference type="Gene3D" id="3.40.50.1820">
    <property type="entry name" value="alpha/beta hydrolase"/>
    <property type="match status" value="1"/>
</dbReference>
<dbReference type="AlphaFoldDB" id="A0A7W5H7Q3"/>
<keyword evidence="4" id="KW-1185">Reference proteome</keyword>
<dbReference type="SUPFAM" id="SSF82171">
    <property type="entry name" value="DPP6 N-terminal domain-like"/>
    <property type="match status" value="1"/>
</dbReference>
<accession>A0A7W5H7Q3</accession>
<keyword evidence="3" id="KW-0378">Hydrolase</keyword>
<evidence type="ECO:0000313" key="3">
    <source>
        <dbReference type="EMBL" id="MBB3208598.1"/>
    </source>
</evidence>
<feature type="domain" description="Peptidase S9 prolyl oligopeptidase catalytic" evidence="1">
    <location>
        <begin position="639"/>
        <end position="836"/>
    </location>
</feature>
<dbReference type="EMBL" id="JACHXU010000016">
    <property type="protein sequence ID" value="MBB3208598.1"/>
    <property type="molecule type" value="Genomic_DNA"/>
</dbReference>
<dbReference type="InterPro" id="IPR001375">
    <property type="entry name" value="Peptidase_S9_cat"/>
</dbReference>
<dbReference type="SUPFAM" id="SSF53474">
    <property type="entry name" value="alpha/beta-Hydrolases"/>
    <property type="match status" value="1"/>
</dbReference>
<dbReference type="PANTHER" id="PTHR11731:SF193">
    <property type="entry name" value="DIPEPTIDYL PEPTIDASE 9"/>
    <property type="match status" value="1"/>
</dbReference>
<evidence type="ECO:0000313" key="4">
    <source>
        <dbReference type="Proteomes" id="UP000536179"/>
    </source>
</evidence>
<dbReference type="InterPro" id="IPR002469">
    <property type="entry name" value="Peptidase_S9B_N"/>
</dbReference>
<dbReference type="Proteomes" id="UP000536179">
    <property type="component" value="Unassembled WGS sequence"/>
</dbReference>
<dbReference type="Pfam" id="PF00930">
    <property type="entry name" value="DPPIV_N"/>
    <property type="match status" value="1"/>
</dbReference>
<proteinExistence type="predicted"/>
<evidence type="ECO:0000259" key="1">
    <source>
        <dbReference type="Pfam" id="PF00326"/>
    </source>
</evidence>